<dbReference type="GO" id="GO:0003700">
    <property type="term" value="F:DNA-binding transcription factor activity"/>
    <property type="evidence" value="ECO:0007669"/>
    <property type="project" value="TreeGrafter"/>
</dbReference>
<evidence type="ECO:0000313" key="5">
    <source>
        <dbReference type="EMBL" id="CAB4692776.1"/>
    </source>
</evidence>
<keyword evidence="3" id="KW-0804">Transcription</keyword>
<dbReference type="PANTHER" id="PTHR30055:SF234">
    <property type="entry name" value="HTH-TYPE TRANSCRIPTIONAL REGULATOR BETI"/>
    <property type="match status" value="1"/>
</dbReference>
<dbReference type="Pfam" id="PF00440">
    <property type="entry name" value="TetR_N"/>
    <property type="match status" value="1"/>
</dbReference>
<dbReference type="AlphaFoldDB" id="A0A6J7LM82"/>
<name>A0A6J7LM82_9ZZZZ</name>
<dbReference type="EMBL" id="CAFAAQ010000002">
    <property type="protein sequence ID" value="CAB4793016.1"/>
    <property type="molecule type" value="Genomic_DNA"/>
</dbReference>
<gene>
    <name evidence="5" type="ORF">UFOPK2582_00516</name>
    <name evidence="6" type="ORF">UFOPK3046_00043</name>
    <name evidence="7" type="ORF">UFOPK3914_00294</name>
    <name evidence="8" type="ORF">UFOPK4173_00478</name>
</gene>
<feature type="domain" description="HTH tetR-type" evidence="4">
    <location>
        <begin position="39"/>
        <end position="99"/>
    </location>
</feature>
<keyword evidence="1" id="KW-0805">Transcription regulation</keyword>
<dbReference type="PROSITE" id="PS50977">
    <property type="entry name" value="HTH_TETR_2"/>
    <property type="match status" value="1"/>
</dbReference>
<dbReference type="PANTHER" id="PTHR30055">
    <property type="entry name" value="HTH-TYPE TRANSCRIPTIONAL REGULATOR RUTR"/>
    <property type="match status" value="1"/>
</dbReference>
<dbReference type="InterPro" id="IPR036271">
    <property type="entry name" value="Tet_transcr_reg_TetR-rel_C_sf"/>
</dbReference>
<keyword evidence="2" id="KW-0238">DNA-binding</keyword>
<protein>
    <submittedName>
        <fullName evidence="7">Unannotated protein</fullName>
    </submittedName>
</protein>
<evidence type="ECO:0000313" key="8">
    <source>
        <dbReference type="EMBL" id="CAB5029531.1"/>
    </source>
</evidence>
<dbReference type="EMBL" id="CAEZXS010000042">
    <property type="protein sequence ID" value="CAB4692776.1"/>
    <property type="molecule type" value="Genomic_DNA"/>
</dbReference>
<dbReference type="InterPro" id="IPR009057">
    <property type="entry name" value="Homeodomain-like_sf"/>
</dbReference>
<proteinExistence type="predicted"/>
<dbReference type="PRINTS" id="PR00455">
    <property type="entry name" value="HTHTETR"/>
</dbReference>
<reference evidence="7" key="1">
    <citation type="submission" date="2020-05" db="EMBL/GenBank/DDBJ databases">
        <authorList>
            <person name="Chiriac C."/>
            <person name="Salcher M."/>
            <person name="Ghai R."/>
            <person name="Kavagutti S V."/>
        </authorList>
    </citation>
    <scope>NUCLEOTIDE SEQUENCE</scope>
</reference>
<dbReference type="PROSITE" id="PS01081">
    <property type="entry name" value="HTH_TETR_1"/>
    <property type="match status" value="1"/>
</dbReference>
<dbReference type="SUPFAM" id="SSF48498">
    <property type="entry name" value="Tetracyclin repressor-like, C-terminal domain"/>
    <property type="match status" value="1"/>
</dbReference>
<evidence type="ECO:0000256" key="1">
    <source>
        <dbReference type="ARBA" id="ARBA00023015"/>
    </source>
</evidence>
<dbReference type="GO" id="GO:0000976">
    <property type="term" value="F:transcription cis-regulatory region binding"/>
    <property type="evidence" value="ECO:0007669"/>
    <property type="project" value="TreeGrafter"/>
</dbReference>
<sequence length="243" mass="26615">MDLLPQSALASSGLPPLDPVAGKVASFGQMSRKLTPRGKERRAQLITFATHEFAEKGYHLTSVADIVDGLGVGKGVFYWYFSSKEELFVEIMRTSQRGMRRQQQAAITGVEDPVKRIELGIRAGVLWLAEHNDLRKLFEFARTEGRFREAMQSGQAVLVSDAQVHLEEAIQLGRIPDRDPEALALAIIGVSNQLTNVYIDGRNMDPDFVADLVVSFCRDGIGVGGCDGIGVSARDAIGARQRD</sequence>
<dbReference type="EMBL" id="CAFBPW010000035">
    <property type="protein sequence ID" value="CAB5029531.1"/>
    <property type="molecule type" value="Genomic_DNA"/>
</dbReference>
<evidence type="ECO:0000256" key="2">
    <source>
        <dbReference type="ARBA" id="ARBA00023125"/>
    </source>
</evidence>
<dbReference type="InterPro" id="IPR023772">
    <property type="entry name" value="DNA-bd_HTH_TetR-type_CS"/>
</dbReference>
<evidence type="ECO:0000256" key="3">
    <source>
        <dbReference type="ARBA" id="ARBA00023163"/>
    </source>
</evidence>
<evidence type="ECO:0000313" key="6">
    <source>
        <dbReference type="EMBL" id="CAB4793016.1"/>
    </source>
</evidence>
<evidence type="ECO:0000313" key="7">
    <source>
        <dbReference type="EMBL" id="CAB4969810.1"/>
    </source>
</evidence>
<dbReference type="InterPro" id="IPR050109">
    <property type="entry name" value="HTH-type_TetR-like_transc_reg"/>
</dbReference>
<evidence type="ECO:0000259" key="4">
    <source>
        <dbReference type="PROSITE" id="PS50977"/>
    </source>
</evidence>
<dbReference type="EMBL" id="CAFBOG010000015">
    <property type="protein sequence ID" value="CAB4969810.1"/>
    <property type="molecule type" value="Genomic_DNA"/>
</dbReference>
<organism evidence="7">
    <name type="scientific">freshwater metagenome</name>
    <dbReference type="NCBI Taxonomy" id="449393"/>
    <lineage>
        <taxon>unclassified sequences</taxon>
        <taxon>metagenomes</taxon>
        <taxon>ecological metagenomes</taxon>
    </lineage>
</organism>
<dbReference type="InterPro" id="IPR001647">
    <property type="entry name" value="HTH_TetR"/>
</dbReference>
<dbReference type="Gene3D" id="1.10.357.10">
    <property type="entry name" value="Tetracycline Repressor, domain 2"/>
    <property type="match status" value="1"/>
</dbReference>
<dbReference type="Gene3D" id="1.10.10.60">
    <property type="entry name" value="Homeodomain-like"/>
    <property type="match status" value="1"/>
</dbReference>
<accession>A0A6J7LM82</accession>
<dbReference type="SUPFAM" id="SSF46689">
    <property type="entry name" value="Homeodomain-like"/>
    <property type="match status" value="1"/>
</dbReference>